<organism evidence="2 3">
    <name type="scientific">Dimorphilus gyrociliatus</name>
    <dbReference type="NCBI Taxonomy" id="2664684"/>
    <lineage>
        <taxon>Eukaryota</taxon>
        <taxon>Metazoa</taxon>
        <taxon>Spiralia</taxon>
        <taxon>Lophotrochozoa</taxon>
        <taxon>Annelida</taxon>
        <taxon>Polychaeta</taxon>
        <taxon>Polychaeta incertae sedis</taxon>
        <taxon>Dinophilidae</taxon>
        <taxon>Dimorphilus</taxon>
    </lineage>
</organism>
<evidence type="ECO:0000256" key="1">
    <source>
        <dbReference type="SAM" id="Phobius"/>
    </source>
</evidence>
<dbReference type="Proteomes" id="UP000549394">
    <property type="component" value="Unassembled WGS sequence"/>
</dbReference>
<keyword evidence="1" id="KW-0472">Membrane</keyword>
<evidence type="ECO:0000313" key="3">
    <source>
        <dbReference type="Proteomes" id="UP000549394"/>
    </source>
</evidence>
<dbReference type="SUPFAM" id="SSF49899">
    <property type="entry name" value="Concanavalin A-like lectins/glucanases"/>
    <property type="match status" value="1"/>
</dbReference>
<comment type="caution">
    <text evidence="2">The sequence shown here is derived from an EMBL/GenBank/DDBJ whole genome shotgun (WGS) entry which is preliminary data.</text>
</comment>
<evidence type="ECO:0000313" key="2">
    <source>
        <dbReference type="EMBL" id="CAD5112769.1"/>
    </source>
</evidence>
<dbReference type="EMBL" id="CAJFCJ010000003">
    <property type="protein sequence ID" value="CAD5112769.1"/>
    <property type="molecule type" value="Genomic_DNA"/>
</dbReference>
<gene>
    <name evidence="2" type="ORF">DGYR_LOCUS1851</name>
</gene>
<protein>
    <submittedName>
        <fullName evidence="2">DgyrCDS1983</fullName>
    </submittedName>
</protein>
<proteinExistence type="predicted"/>
<feature type="transmembrane region" description="Helical" evidence="1">
    <location>
        <begin position="26"/>
        <end position="47"/>
    </location>
</feature>
<keyword evidence="1" id="KW-1133">Transmembrane helix</keyword>
<dbReference type="AlphaFoldDB" id="A0A7I8VAW4"/>
<keyword evidence="3" id="KW-1185">Reference proteome</keyword>
<sequence>MHKTIEQSEQRGKLRDKEREKGRKEIALKMIKLTGSLVCMLYLQIMIAKVELTADRNFHIAVNNKVGTIPMIQKITQINVNIVESKFPSQYLLEYHSGNLRLDMNSSSCFTHPVLCSNGFSISLWLFLPDTNNEVVILAMETLEFSYNPVSKTVYVVGNLYPNVNEYFVEMEVKYFDEWQFWNIEYNPSDREIILRRNLFEEKVSIVRNKSPKALYGNIISIGFQFTGKMDDIYFWSTRLSMADLIGVRDSVFPRVSKTITEWNCLSDKYDKAFFDNSIGTCETVGNGIVNMSTGFVASQFRGFVSFIDKNGGSEKLRLSRKKLQCIDGDK</sequence>
<name>A0A7I8VAW4_9ANNE</name>
<reference evidence="2 3" key="1">
    <citation type="submission" date="2020-08" db="EMBL/GenBank/DDBJ databases">
        <authorList>
            <person name="Hejnol A."/>
        </authorList>
    </citation>
    <scope>NUCLEOTIDE SEQUENCE [LARGE SCALE GENOMIC DNA]</scope>
</reference>
<accession>A0A7I8VAW4</accession>
<keyword evidence="1" id="KW-0812">Transmembrane</keyword>
<dbReference type="InterPro" id="IPR013320">
    <property type="entry name" value="ConA-like_dom_sf"/>
</dbReference>